<dbReference type="InterPro" id="IPR029063">
    <property type="entry name" value="SAM-dependent_MTases_sf"/>
</dbReference>
<evidence type="ECO:0000256" key="3">
    <source>
        <dbReference type="ARBA" id="ARBA00022688"/>
    </source>
</evidence>
<dbReference type="AlphaFoldDB" id="A0A420EBS4"/>
<keyword evidence="4 5" id="KW-0949">S-adenosyl-L-methionine</keyword>
<evidence type="ECO:0000256" key="5">
    <source>
        <dbReference type="HAMAP-Rule" id="MF_00472"/>
    </source>
</evidence>
<dbReference type="OrthoDB" id="9801538at2"/>
<dbReference type="Proteomes" id="UP000286482">
    <property type="component" value="Unassembled WGS sequence"/>
</dbReference>
<dbReference type="FunFam" id="3.40.50.150:FF:000028">
    <property type="entry name" value="Ubiquinone biosynthesis O-methyltransferase"/>
    <property type="match status" value="1"/>
</dbReference>
<dbReference type="CDD" id="cd02440">
    <property type="entry name" value="AdoMet_MTases"/>
    <property type="match status" value="1"/>
</dbReference>
<dbReference type="GO" id="GO:0010420">
    <property type="term" value="F:polyprenyldihydroxybenzoate methyltransferase activity"/>
    <property type="evidence" value="ECO:0007669"/>
    <property type="project" value="InterPro"/>
</dbReference>
<comment type="similarity">
    <text evidence="5">Belongs to the methyltransferase superfamily. UbiG/COQ3 family.</text>
</comment>
<proteinExistence type="inferred from homology"/>
<dbReference type="Gene3D" id="3.40.50.150">
    <property type="entry name" value="Vaccinia Virus protein VP39"/>
    <property type="match status" value="1"/>
</dbReference>
<dbReference type="EC" id="2.1.1.64" evidence="5"/>
<feature type="binding site" evidence="5">
    <location>
        <position position="125"/>
    </location>
    <ligand>
        <name>S-adenosyl-L-methionine</name>
        <dbReference type="ChEBI" id="CHEBI:59789"/>
    </ligand>
</feature>
<feature type="binding site" evidence="5">
    <location>
        <position position="60"/>
    </location>
    <ligand>
        <name>S-adenosyl-L-methionine</name>
        <dbReference type="ChEBI" id="CHEBI:59789"/>
    </ligand>
</feature>
<organism evidence="6 7">
    <name type="scientific">Alginatibacterium sediminis</name>
    <dbReference type="NCBI Taxonomy" id="2164068"/>
    <lineage>
        <taxon>Bacteria</taxon>
        <taxon>Pseudomonadati</taxon>
        <taxon>Pseudomonadota</taxon>
        <taxon>Gammaproteobacteria</taxon>
        <taxon>Alteromonadales</taxon>
        <taxon>Alteromonadaceae</taxon>
        <taxon>Alginatibacterium</taxon>
    </lineage>
</organism>
<name>A0A420EBS4_9ALTE</name>
<dbReference type="GO" id="GO:0102208">
    <property type="term" value="F:2-polyprenyl-6-hydroxyphenol methylase activity"/>
    <property type="evidence" value="ECO:0007669"/>
    <property type="project" value="UniProtKB-EC"/>
</dbReference>
<dbReference type="NCBIfam" id="TIGR01983">
    <property type="entry name" value="UbiG"/>
    <property type="match status" value="1"/>
</dbReference>
<dbReference type="PANTHER" id="PTHR43464:SF19">
    <property type="entry name" value="UBIQUINONE BIOSYNTHESIS O-METHYLTRANSFERASE, MITOCHONDRIAL"/>
    <property type="match status" value="1"/>
</dbReference>
<evidence type="ECO:0000256" key="2">
    <source>
        <dbReference type="ARBA" id="ARBA00022679"/>
    </source>
</evidence>
<keyword evidence="1 5" id="KW-0489">Methyltransferase</keyword>
<evidence type="ECO:0000256" key="4">
    <source>
        <dbReference type="ARBA" id="ARBA00022691"/>
    </source>
</evidence>
<dbReference type="Pfam" id="PF13489">
    <property type="entry name" value="Methyltransf_23"/>
    <property type="match status" value="1"/>
</dbReference>
<keyword evidence="3 5" id="KW-0831">Ubiquinone biosynthesis</keyword>
<comment type="catalytic activity">
    <reaction evidence="5">
        <text>a 3-(all-trans-polyprenyl)benzene-1,2-diol + S-adenosyl-L-methionine = a 2-methoxy-6-(all-trans-polyprenyl)phenol + S-adenosyl-L-homocysteine + H(+)</text>
        <dbReference type="Rhea" id="RHEA:31411"/>
        <dbReference type="Rhea" id="RHEA-COMP:9550"/>
        <dbReference type="Rhea" id="RHEA-COMP:9551"/>
        <dbReference type="ChEBI" id="CHEBI:15378"/>
        <dbReference type="ChEBI" id="CHEBI:57856"/>
        <dbReference type="ChEBI" id="CHEBI:59789"/>
        <dbReference type="ChEBI" id="CHEBI:62729"/>
        <dbReference type="ChEBI" id="CHEBI:62731"/>
        <dbReference type="EC" id="2.1.1.222"/>
    </reaction>
</comment>
<dbReference type="InterPro" id="IPR010233">
    <property type="entry name" value="UbiG_MeTrfase"/>
</dbReference>
<feature type="binding site" evidence="5">
    <location>
        <position position="40"/>
    </location>
    <ligand>
        <name>S-adenosyl-L-methionine</name>
        <dbReference type="ChEBI" id="CHEBI:59789"/>
    </ligand>
</feature>
<reference evidence="6 7" key="1">
    <citation type="submission" date="2018-09" db="EMBL/GenBank/DDBJ databases">
        <authorList>
            <person name="Wang Z."/>
        </authorList>
    </citation>
    <scope>NUCLEOTIDE SEQUENCE [LARGE SCALE GENOMIC DNA]</scope>
    <source>
        <strain evidence="6 7">ALS 81</strain>
    </source>
</reference>
<dbReference type="RefSeq" id="WP_120355351.1">
    <property type="nucleotide sequence ID" value="NZ_RAQO01000006.1"/>
</dbReference>
<dbReference type="EC" id="2.1.1.222" evidence="5"/>
<dbReference type="GO" id="GO:0032259">
    <property type="term" value="P:methylation"/>
    <property type="evidence" value="ECO:0007669"/>
    <property type="project" value="UniProtKB-KW"/>
</dbReference>
<keyword evidence="7" id="KW-1185">Reference proteome</keyword>
<protein>
    <recommendedName>
        <fullName evidence="5">Ubiquinone biosynthesis O-methyltransferase</fullName>
    </recommendedName>
    <alternativeName>
        <fullName evidence="5">2-polyprenyl-6-hydroxyphenol methylase</fullName>
        <ecNumber evidence="5">2.1.1.222</ecNumber>
    </alternativeName>
    <alternativeName>
        <fullName evidence="5">3-demethylubiquinone 3-O-methyltransferase</fullName>
        <ecNumber evidence="5">2.1.1.64</ecNumber>
    </alternativeName>
</protein>
<evidence type="ECO:0000256" key="1">
    <source>
        <dbReference type="ARBA" id="ARBA00022603"/>
    </source>
</evidence>
<accession>A0A420EBS4</accession>
<dbReference type="SUPFAM" id="SSF53335">
    <property type="entry name" value="S-adenosyl-L-methionine-dependent methyltransferases"/>
    <property type="match status" value="1"/>
</dbReference>
<keyword evidence="2 5" id="KW-0808">Transferase</keyword>
<comment type="caution">
    <text evidence="6">The sequence shown here is derived from an EMBL/GenBank/DDBJ whole genome shotgun (WGS) entry which is preliminary data.</text>
</comment>
<evidence type="ECO:0000313" key="6">
    <source>
        <dbReference type="EMBL" id="RKF18126.1"/>
    </source>
</evidence>
<dbReference type="EMBL" id="RAQO01000006">
    <property type="protein sequence ID" value="RKF18126.1"/>
    <property type="molecule type" value="Genomic_DNA"/>
</dbReference>
<dbReference type="HAMAP" id="MF_00472">
    <property type="entry name" value="UbiG"/>
    <property type="match status" value="1"/>
</dbReference>
<dbReference type="PANTHER" id="PTHR43464">
    <property type="entry name" value="METHYLTRANSFERASE"/>
    <property type="match status" value="1"/>
</dbReference>
<comment type="catalytic activity">
    <reaction evidence="5">
        <text>a 3-demethylubiquinol + S-adenosyl-L-methionine = a ubiquinol + S-adenosyl-L-homocysteine + H(+)</text>
        <dbReference type="Rhea" id="RHEA:44380"/>
        <dbReference type="Rhea" id="RHEA-COMP:9566"/>
        <dbReference type="Rhea" id="RHEA-COMP:10914"/>
        <dbReference type="ChEBI" id="CHEBI:15378"/>
        <dbReference type="ChEBI" id="CHEBI:17976"/>
        <dbReference type="ChEBI" id="CHEBI:57856"/>
        <dbReference type="ChEBI" id="CHEBI:59789"/>
        <dbReference type="ChEBI" id="CHEBI:84422"/>
        <dbReference type="EC" id="2.1.1.64"/>
    </reaction>
</comment>
<evidence type="ECO:0000313" key="7">
    <source>
        <dbReference type="Proteomes" id="UP000286482"/>
    </source>
</evidence>
<feature type="binding site" evidence="5">
    <location>
        <position position="81"/>
    </location>
    <ligand>
        <name>S-adenosyl-L-methionine</name>
        <dbReference type="ChEBI" id="CHEBI:59789"/>
    </ligand>
</feature>
<comment type="function">
    <text evidence="5">O-methyltransferase that catalyzes the 2 O-methylation steps in the ubiquinone biosynthetic pathway.</text>
</comment>
<dbReference type="GO" id="GO:0061542">
    <property type="term" value="F:3-demethylubiquinol 3-O-methyltransferase activity"/>
    <property type="evidence" value="ECO:0007669"/>
    <property type="project" value="UniProtKB-UniRule"/>
</dbReference>
<dbReference type="UniPathway" id="UPA00232"/>
<comment type="pathway">
    <text evidence="5">Cofactor biosynthesis; ubiquinone biosynthesis.</text>
</comment>
<gene>
    <name evidence="5 6" type="primary">ubiG</name>
    <name evidence="6" type="ORF">DBZ36_12895</name>
</gene>
<sequence length="238" mass="26552">MNSAEQNVDLKEIEHFASLAQTWWDPEGEFKTLHQINPLRLNYIEDQVGGLFGLDVLDLGCGGGVLSESMAKRQAQVTGIDMGAEQIQVAKLHALETQTTLDYQQTSAEQMALENPARFDLITCMEMLEHVPDPSSVIAACKHMLKPGGRLVVSTINRTFASRILMIEAAEKILKIVPKGTHQHAKFIRPSELLTWCDAQGLLCDDIKGVSFIPWIERLSLSRNVDVNYMLSLHLPKD</sequence>